<keyword evidence="2" id="KW-0012">Acyltransferase</keyword>
<dbReference type="InterPro" id="IPR000182">
    <property type="entry name" value="GNAT_dom"/>
</dbReference>
<dbReference type="PROSITE" id="PS51186">
    <property type="entry name" value="GNAT"/>
    <property type="match status" value="2"/>
</dbReference>
<evidence type="ECO:0000256" key="1">
    <source>
        <dbReference type="ARBA" id="ARBA00022679"/>
    </source>
</evidence>
<evidence type="ECO:0000313" key="4">
    <source>
        <dbReference type="EMBL" id="MVP02060.1"/>
    </source>
</evidence>
<keyword evidence="1 4" id="KW-0808">Transferase</keyword>
<dbReference type="CDD" id="cd04301">
    <property type="entry name" value="NAT_SF"/>
    <property type="match status" value="2"/>
</dbReference>
<dbReference type="GO" id="GO:0016747">
    <property type="term" value="F:acyltransferase activity, transferring groups other than amino-acyl groups"/>
    <property type="evidence" value="ECO:0007669"/>
    <property type="project" value="InterPro"/>
</dbReference>
<comment type="caution">
    <text evidence="4">The sequence shown here is derived from an EMBL/GenBank/DDBJ whole genome shotgun (WGS) entry which is preliminary data.</text>
</comment>
<reference evidence="4 5" key="1">
    <citation type="journal article" date="2019" name="Microorganisms">
        <title>Paenibacillus lutrae sp. nov., A Chitinolytic Species Isolated from A River Otter in Castril Natural Park, Granada, Spain.</title>
        <authorList>
            <person name="Rodriguez M."/>
            <person name="Reina J.C."/>
            <person name="Bejar V."/>
            <person name="Llamas I."/>
        </authorList>
    </citation>
    <scope>NUCLEOTIDE SEQUENCE [LARGE SCALE GENOMIC DNA]</scope>
    <source>
        <strain evidence="4 5">N10</strain>
    </source>
</reference>
<dbReference type="SUPFAM" id="SSF55729">
    <property type="entry name" value="Acyl-CoA N-acyltransferases (Nat)"/>
    <property type="match status" value="2"/>
</dbReference>
<proteinExistence type="predicted"/>
<dbReference type="Pfam" id="PF13508">
    <property type="entry name" value="Acetyltransf_7"/>
    <property type="match status" value="1"/>
</dbReference>
<dbReference type="RefSeq" id="WP_157338487.1">
    <property type="nucleotide sequence ID" value="NZ_RHLK01000017.1"/>
</dbReference>
<dbReference type="Pfam" id="PF00583">
    <property type="entry name" value="Acetyltransf_1"/>
    <property type="match status" value="1"/>
</dbReference>
<evidence type="ECO:0000256" key="2">
    <source>
        <dbReference type="ARBA" id="ARBA00023315"/>
    </source>
</evidence>
<dbReference type="InterPro" id="IPR016181">
    <property type="entry name" value="Acyl_CoA_acyltransferase"/>
</dbReference>
<sequence>MNTIEYRHYLPGDEQELVSLWNVCLSQDPITEVRFRKLVLLDPNFDPQGMRIAAIGETIVGCFYAIRRLLPMIGTELEPDKGWIPFFFVHPEFHRQGIAARLLADAEDFLRQHNREKIYFSAYAPNYIVPGIDPDAYASGAAFLQKSAFGRLYTAVAMDYSLVGFEYPEEIRSLKQQRISEGYSFSVLTDRDLVELIEFTTKEFNPDWGRAIREGLLQSLSMSQILIARQNDKMVGFCLHGAYEGVRERFGPFGVDESQRGKGIGKILLYDCLHNMRAQGLHGAWFLWTGEQSPAGQLYKKVGFSVTRRFDVVCKTL</sequence>
<name>A0A7X3FLQ0_9BACL</name>
<dbReference type="Proteomes" id="UP000490800">
    <property type="component" value="Unassembled WGS sequence"/>
</dbReference>
<evidence type="ECO:0000259" key="3">
    <source>
        <dbReference type="PROSITE" id="PS51186"/>
    </source>
</evidence>
<evidence type="ECO:0000313" key="5">
    <source>
        <dbReference type="Proteomes" id="UP000490800"/>
    </source>
</evidence>
<organism evidence="4 5">
    <name type="scientific">Paenibacillus lutrae</name>
    <dbReference type="NCBI Taxonomy" id="2078573"/>
    <lineage>
        <taxon>Bacteria</taxon>
        <taxon>Bacillati</taxon>
        <taxon>Bacillota</taxon>
        <taxon>Bacilli</taxon>
        <taxon>Bacillales</taxon>
        <taxon>Paenibacillaceae</taxon>
        <taxon>Paenibacillus</taxon>
    </lineage>
</organism>
<dbReference type="Gene3D" id="3.40.630.30">
    <property type="match status" value="2"/>
</dbReference>
<feature type="domain" description="N-acetyltransferase" evidence="3">
    <location>
        <begin position="183"/>
        <end position="317"/>
    </location>
</feature>
<dbReference type="AlphaFoldDB" id="A0A7X3FLQ0"/>
<protein>
    <submittedName>
        <fullName evidence="4">GNAT family N-acetyltransferase</fullName>
    </submittedName>
</protein>
<gene>
    <name evidence="4" type="ORF">EDM21_21510</name>
</gene>
<dbReference type="InterPro" id="IPR050680">
    <property type="entry name" value="YpeA/RimI_acetyltransf"/>
</dbReference>
<keyword evidence="5" id="KW-1185">Reference proteome</keyword>
<dbReference type="EMBL" id="RHLK01000017">
    <property type="protein sequence ID" value="MVP02060.1"/>
    <property type="molecule type" value="Genomic_DNA"/>
</dbReference>
<accession>A0A7X3FLQ0</accession>
<dbReference type="PANTHER" id="PTHR43420">
    <property type="entry name" value="ACETYLTRANSFERASE"/>
    <property type="match status" value="1"/>
</dbReference>
<dbReference type="OrthoDB" id="273614at2"/>
<feature type="domain" description="N-acetyltransferase" evidence="3">
    <location>
        <begin position="4"/>
        <end position="172"/>
    </location>
</feature>